<dbReference type="Gene3D" id="3.40.50.300">
    <property type="entry name" value="P-loop containing nucleotide triphosphate hydrolases"/>
    <property type="match status" value="1"/>
</dbReference>
<dbReference type="RefSeq" id="WP_280997965.1">
    <property type="nucleotide sequence ID" value="NZ_CP069362.1"/>
</dbReference>
<evidence type="ECO:0000256" key="8">
    <source>
        <dbReference type="ARBA" id="ARBA00023136"/>
    </source>
</evidence>
<evidence type="ECO:0000256" key="5">
    <source>
        <dbReference type="ARBA" id="ARBA00022840"/>
    </source>
</evidence>
<keyword evidence="2" id="KW-1003">Cell membrane</keyword>
<keyword evidence="8" id="KW-0472">Membrane</keyword>
<proteinExistence type="predicted"/>
<sequence>MFLYLEDIWFKYDKEYILKGIDFQIKKGETVAIVGESGSGKSTILRIIAGFEKPQKGIVRLEDKILTSNKHFVLPEKRNIGFVFQDYALFPHMTVKQNIEFAKKGKTQEMLKLVNLEGYENRYPYELSGGQQQRLALARTLATNPRLLLLDEPFSNLDEMLKDKIRNDLKEILRRANITTILVTHDRNDALALADRIIIIENGKIKFTGLPEEIYT</sequence>
<dbReference type="InterPro" id="IPR027417">
    <property type="entry name" value="P-loop_NTPase"/>
</dbReference>
<gene>
    <name evidence="10" type="ORF">JRV97_08290</name>
</gene>
<evidence type="ECO:0000256" key="6">
    <source>
        <dbReference type="ARBA" id="ARBA00023004"/>
    </source>
</evidence>
<evidence type="ECO:0000256" key="4">
    <source>
        <dbReference type="ARBA" id="ARBA00022741"/>
    </source>
</evidence>
<evidence type="ECO:0000313" key="10">
    <source>
        <dbReference type="EMBL" id="WGS64366.1"/>
    </source>
</evidence>
<dbReference type="InterPro" id="IPR050093">
    <property type="entry name" value="ABC_SmlMolc_Importer"/>
</dbReference>
<dbReference type="InterPro" id="IPR015853">
    <property type="entry name" value="ABC_transpr_FbpC"/>
</dbReference>
<evidence type="ECO:0000256" key="7">
    <source>
        <dbReference type="ARBA" id="ARBA00023065"/>
    </source>
</evidence>
<dbReference type="SUPFAM" id="SSF52540">
    <property type="entry name" value="P-loop containing nucleoside triphosphate hydrolases"/>
    <property type="match status" value="1"/>
</dbReference>
<keyword evidence="3" id="KW-0410">Iron transport</keyword>
<dbReference type="EMBL" id="CP069362">
    <property type="protein sequence ID" value="WGS64366.1"/>
    <property type="molecule type" value="Genomic_DNA"/>
</dbReference>
<evidence type="ECO:0000313" key="11">
    <source>
        <dbReference type="Proteomes" id="UP001232493"/>
    </source>
</evidence>
<keyword evidence="5 10" id="KW-0067">ATP-binding</keyword>
<dbReference type="PANTHER" id="PTHR42781">
    <property type="entry name" value="SPERMIDINE/PUTRESCINE IMPORT ATP-BINDING PROTEIN POTA"/>
    <property type="match status" value="1"/>
</dbReference>
<evidence type="ECO:0000259" key="9">
    <source>
        <dbReference type="PROSITE" id="PS50893"/>
    </source>
</evidence>
<dbReference type="PANTHER" id="PTHR42781:SF4">
    <property type="entry name" value="SPERMIDINE_PUTRESCINE IMPORT ATP-BINDING PROTEIN POTA"/>
    <property type="match status" value="1"/>
</dbReference>
<dbReference type="PROSITE" id="PS00211">
    <property type="entry name" value="ABC_TRANSPORTER_1"/>
    <property type="match status" value="1"/>
</dbReference>
<keyword evidence="4" id="KW-0547">Nucleotide-binding</keyword>
<keyword evidence="6" id="KW-0408">Iron</keyword>
<name>A0ABY8PNZ9_9BACT</name>
<dbReference type="Pfam" id="PF00005">
    <property type="entry name" value="ABC_tran"/>
    <property type="match status" value="1"/>
</dbReference>
<keyword evidence="11" id="KW-1185">Reference proteome</keyword>
<reference evidence="10 11" key="1">
    <citation type="submission" date="2021-02" db="EMBL/GenBank/DDBJ databases">
        <title>Characterization of Marinitoga sp. nov. str. BP5-C20A.</title>
        <authorList>
            <person name="Erauso G."/>
            <person name="Postec A."/>
        </authorList>
    </citation>
    <scope>NUCLEOTIDE SEQUENCE [LARGE SCALE GENOMIC DNA]</scope>
    <source>
        <strain evidence="10 11">BP5-C20A</strain>
    </source>
</reference>
<keyword evidence="1" id="KW-0813">Transport</keyword>
<dbReference type="InterPro" id="IPR003439">
    <property type="entry name" value="ABC_transporter-like_ATP-bd"/>
</dbReference>
<dbReference type="PROSITE" id="PS50893">
    <property type="entry name" value="ABC_TRANSPORTER_2"/>
    <property type="match status" value="1"/>
</dbReference>
<evidence type="ECO:0000256" key="1">
    <source>
        <dbReference type="ARBA" id="ARBA00022448"/>
    </source>
</evidence>
<organism evidence="10 11">
    <name type="scientific">Marinitoga aeolica</name>
    <dbReference type="NCBI Taxonomy" id="2809031"/>
    <lineage>
        <taxon>Bacteria</taxon>
        <taxon>Thermotogati</taxon>
        <taxon>Thermotogota</taxon>
        <taxon>Thermotogae</taxon>
        <taxon>Petrotogales</taxon>
        <taxon>Petrotogaceae</taxon>
        <taxon>Marinitoga</taxon>
    </lineage>
</organism>
<accession>A0ABY8PNZ9</accession>
<evidence type="ECO:0000256" key="2">
    <source>
        <dbReference type="ARBA" id="ARBA00022475"/>
    </source>
</evidence>
<dbReference type="Proteomes" id="UP001232493">
    <property type="component" value="Chromosome"/>
</dbReference>
<dbReference type="CDD" id="cd03259">
    <property type="entry name" value="ABC_Carb_Solutes_like"/>
    <property type="match status" value="1"/>
</dbReference>
<dbReference type="InterPro" id="IPR017871">
    <property type="entry name" value="ABC_transporter-like_CS"/>
</dbReference>
<keyword evidence="7" id="KW-0406">Ion transport</keyword>
<feature type="domain" description="ABC transporter" evidence="9">
    <location>
        <begin position="3"/>
        <end position="216"/>
    </location>
</feature>
<dbReference type="SMART" id="SM00382">
    <property type="entry name" value="AAA"/>
    <property type="match status" value="1"/>
</dbReference>
<dbReference type="InterPro" id="IPR003593">
    <property type="entry name" value="AAA+_ATPase"/>
</dbReference>
<dbReference type="GO" id="GO:0005524">
    <property type="term" value="F:ATP binding"/>
    <property type="evidence" value="ECO:0007669"/>
    <property type="project" value="UniProtKB-KW"/>
</dbReference>
<protein>
    <submittedName>
        <fullName evidence="10">ABC transporter ATP-binding protein</fullName>
    </submittedName>
</protein>
<evidence type="ECO:0000256" key="3">
    <source>
        <dbReference type="ARBA" id="ARBA00022496"/>
    </source>
</evidence>